<dbReference type="RefSeq" id="WP_146438022.1">
    <property type="nucleotide sequence ID" value="NZ_SJPL01000001.1"/>
</dbReference>
<feature type="region of interest" description="Disordered" evidence="2">
    <location>
        <begin position="99"/>
        <end position="119"/>
    </location>
</feature>
<organism evidence="3 4">
    <name type="scientific">Crateriforma conspicua</name>
    <dbReference type="NCBI Taxonomy" id="2527996"/>
    <lineage>
        <taxon>Bacteria</taxon>
        <taxon>Pseudomonadati</taxon>
        <taxon>Planctomycetota</taxon>
        <taxon>Planctomycetia</taxon>
        <taxon>Planctomycetales</taxon>
        <taxon>Planctomycetaceae</taxon>
        <taxon>Crateriforma</taxon>
    </lineage>
</organism>
<keyword evidence="4" id="KW-1185">Reference proteome</keyword>
<dbReference type="GO" id="GO:0006281">
    <property type="term" value="P:DNA repair"/>
    <property type="evidence" value="ECO:0007669"/>
    <property type="project" value="TreeGrafter"/>
</dbReference>
<evidence type="ECO:0000256" key="2">
    <source>
        <dbReference type="SAM" id="MobiDB-lite"/>
    </source>
</evidence>
<evidence type="ECO:0000313" key="4">
    <source>
        <dbReference type="Proteomes" id="UP000317238"/>
    </source>
</evidence>
<proteinExistence type="predicted"/>
<dbReference type="InterPro" id="IPR050356">
    <property type="entry name" value="SulA_CellDiv_inhibitor"/>
</dbReference>
<name>A0A5C5XX34_9PLAN</name>
<dbReference type="OrthoDB" id="211159at2"/>
<reference evidence="3 4" key="1">
    <citation type="submission" date="2019-02" db="EMBL/GenBank/DDBJ databases">
        <title>Deep-cultivation of Planctomycetes and their phenomic and genomic characterization uncovers novel biology.</title>
        <authorList>
            <person name="Wiegand S."/>
            <person name="Jogler M."/>
            <person name="Boedeker C."/>
            <person name="Pinto D."/>
            <person name="Vollmers J."/>
            <person name="Rivas-Marin E."/>
            <person name="Kohn T."/>
            <person name="Peeters S.H."/>
            <person name="Heuer A."/>
            <person name="Rast P."/>
            <person name="Oberbeckmann S."/>
            <person name="Bunk B."/>
            <person name="Jeske O."/>
            <person name="Meyerdierks A."/>
            <person name="Storesund J.E."/>
            <person name="Kallscheuer N."/>
            <person name="Luecker S."/>
            <person name="Lage O.M."/>
            <person name="Pohl T."/>
            <person name="Merkel B.J."/>
            <person name="Hornburger P."/>
            <person name="Mueller R.-W."/>
            <person name="Bruemmer F."/>
            <person name="Labrenz M."/>
            <person name="Spormann A.M."/>
            <person name="Op Den Camp H."/>
            <person name="Overmann J."/>
            <person name="Amann R."/>
            <person name="Jetten M.S.M."/>
            <person name="Mascher T."/>
            <person name="Medema M.H."/>
            <person name="Devos D.P."/>
            <person name="Kaster A.-K."/>
            <person name="Ovreas L."/>
            <person name="Rohde M."/>
            <person name="Galperin M.Y."/>
            <person name="Jogler C."/>
        </authorList>
    </citation>
    <scope>NUCLEOTIDE SEQUENCE [LARGE SCALE GENOMIC DNA]</scope>
    <source>
        <strain evidence="3 4">Pan14r</strain>
    </source>
</reference>
<protein>
    <submittedName>
        <fullName evidence="3">Uncharacterized protein</fullName>
    </submittedName>
</protein>
<feature type="compositionally biased region" description="Basic and acidic residues" evidence="2">
    <location>
        <begin position="300"/>
        <end position="314"/>
    </location>
</feature>
<dbReference type="AlphaFoldDB" id="A0A5C5XX34"/>
<feature type="compositionally biased region" description="Basic and acidic residues" evidence="2">
    <location>
        <begin position="55"/>
        <end position="83"/>
    </location>
</feature>
<keyword evidence="1" id="KW-0227">DNA damage</keyword>
<feature type="region of interest" description="Disordered" evidence="2">
    <location>
        <begin position="1"/>
        <end position="83"/>
    </location>
</feature>
<gene>
    <name evidence="3" type="ORF">Pan14r_01350</name>
</gene>
<dbReference type="PANTHER" id="PTHR35369:SF3">
    <property type="entry name" value="TRANSLESION DNA SYNTHESIS-ASSOCIATED PROTEIN IMUA"/>
    <property type="match status" value="1"/>
</dbReference>
<evidence type="ECO:0000256" key="1">
    <source>
        <dbReference type="ARBA" id="ARBA00022763"/>
    </source>
</evidence>
<sequence>MATQQLFDFAAQTRPAGTVQADRSDNQGADSDSFLPPPAVAFPVDTTDSVAGSADRSDRRSEIGTAETERAETERAETGAEDRQALLGRLSKMIGGHTAGEADAADVTDPNHVGPTPQASLPKISQAPAFSTGCDAVDAWLPRGGLRTDGITEWISSVPSGGALTLAMVAAAGYLRNDFRPDRRPIPAGPGRLAVVDPHGHFYPPALTGFGIDPAGLLWCRTESDADTIWATDQLLRSGCVGLVIAWAPRRLDDRDARRFQLAAETGRTPGLLLRGSTSRGRPSFADTRFHVASRPLTLPRRDEARSNRHRDTSHLTLPNSGATRRPQRPSDGLRGPARRQQRLFQITLDRCKGGMTGRSVLLSIDHRYRIQVHSEPLHEKAAMRLASRLADPKTADAPRRDVG</sequence>
<dbReference type="InterPro" id="IPR027417">
    <property type="entry name" value="P-loop_NTPase"/>
</dbReference>
<evidence type="ECO:0000313" key="3">
    <source>
        <dbReference type="EMBL" id="TWT67897.1"/>
    </source>
</evidence>
<comment type="caution">
    <text evidence="3">The sequence shown here is derived from an EMBL/GenBank/DDBJ whole genome shotgun (WGS) entry which is preliminary data.</text>
</comment>
<dbReference type="PANTHER" id="PTHR35369">
    <property type="entry name" value="BLR3025 PROTEIN-RELATED"/>
    <property type="match status" value="1"/>
</dbReference>
<dbReference type="SUPFAM" id="SSF52540">
    <property type="entry name" value="P-loop containing nucleoside triphosphate hydrolases"/>
    <property type="match status" value="1"/>
</dbReference>
<accession>A0A5C5XX34</accession>
<dbReference type="Proteomes" id="UP000317238">
    <property type="component" value="Unassembled WGS sequence"/>
</dbReference>
<dbReference type="EMBL" id="SJPL01000001">
    <property type="protein sequence ID" value="TWT67897.1"/>
    <property type="molecule type" value="Genomic_DNA"/>
</dbReference>
<feature type="region of interest" description="Disordered" evidence="2">
    <location>
        <begin position="271"/>
        <end position="341"/>
    </location>
</feature>
<dbReference type="Gene3D" id="3.40.50.300">
    <property type="entry name" value="P-loop containing nucleotide triphosphate hydrolases"/>
    <property type="match status" value="1"/>
</dbReference>